<dbReference type="SUPFAM" id="SSF69318">
    <property type="entry name" value="Integrin alpha N-terminal domain"/>
    <property type="match status" value="1"/>
</dbReference>
<dbReference type="RefSeq" id="WP_123678298.1">
    <property type="nucleotide sequence ID" value="NZ_RJKL01000001.1"/>
</dbReference>
<evidence type="ECO:0000313" key="3">
    <source>
        <dbReference type="Proteomes" id="UP000271683"/>
    </source>
</evidence>
<dbReference type="InterPro" id="IPR005506">
    <property type="entry name" value="DUF312_ALF"/>
</dbReference>
<comment type="caution">
    <text evidence="2">The sequence shown here is derived from an EMBL/GenBank/DDBJ whole genome shotgun (WGS) entry which is preliminary data.</text>
</comment>
<reference evidence="2 3" key="1">
    <citation type="submission" date="2018-11" db="EMBL/GenBank/DDBJ databases">
        <title>Sequencing the genomes of 1000 actinobacteria strains.</title>
        <authorList>
            <person name="Klenk H.-P."/>
        </authorList>
    </citation>
    <scope>NUCLEOTIDE SEQUENCE [LARGE SCALE GENOMIC DNA]</scope>
    <source>
        <strain evidence="2 3">DSM 43634</strain>
    </source>
</reference>
<organism evidence="2 3">
    <name type="scientific">Couchioplanes caeruleus</name>
    <dbReference type="NCBI Taxonomy" id="56438"/>
    <lineage>
        <taxon>Bacteria</taxon>
        <taxon>Bacillati</taxon>
        <taxon>Actinomycetota</taxon>
        <taxon>Actinomycetes</taxon>
        <taxon>Micromonosporales</taxon>
        <taxon>Micromonosporaceae</taxon>
        <taxon>Couchioplanes</taxon>
    </lineage>
</organism>
<protein>
    <recommendedName>
        <fullName evidence="4">VCBS repeat protein</fullName>
    </recommendedName>
</protein>
<proteinExistence type="predicted"/>
<evidence type="ECO:0000313" key="2">
    <source>
        <dbReference type="EMBL" id="ROP30319.1"/>
    </source>
</evidence>
<sequence length="714" mass="76730">MNASQRALARRLLTAGLAAITLTAGLPAVAHAAPVSGLSATLRNAVAAEASYEQKLAVASKFGLGDDLPLLERADYDFVIEIWKHVKDKPDLIEVRIAAEEAFGTSSTSADPQAANRACAEFIVSGAKAAYDRDIAREKRKADDKRLSDQARAAAAASIRVVADAELLRGTDAQFIGLIWELADEDPQWVNVKAAAKAARKGTPEEQKRFIASGMAAAAKEDVERRIREDDDKTAAEKAAELARAAKKHAADRIRLPVNEQLLNLPDRDFVTAVWNHAADGSEVHAAARSAARSADPAVWKAFIDTGIDQAVDRDIENALDAAEAEDRRRAQDILTRAEQALHRNLAKAARGALAGTADDVAAFLRKGQYDAYELDEAAALKAHKIRAFYDYSGSATRLFTFGKLGGPAASETQNWDSSAGNYDAARSKPVAGDFDGNGVQDIAAFYDYGNGHTKLFLFSDVDNGTGPRQVWDSGHGNWESARASYVAGDFDGDGRAEIGAFYDYGNAQTKLFVYDDVTGTPTARVVSDSKVGNWESARASYVAGDFDGDGRAEIGAFYDYGNAQTKLFVYDDVTGTPTARVVSDSKVGNWESARASYVAGDFDGDGRAEIGAFYDYGNAQTKLFLYDDVAGAPSARWTWDSKVGNWESGRASYVAGDFDGDGQGEIGAFYDYGNAQTKLFVFDDVTGKAAARTVWDSGRGNWDKTRTQLVSGS</sequence>
<dbReference type="OrthoDB" id="3635032at2"/>
<dbReference type="EMBL" id="RJKL01000001">
    <property type="protein sequence ID" value="ROP30319.1"/>
    <property type="molecule type" value="Genomic_DNA"/>
</dbReference>
<feature type="signal peptide" evidence="1">
    <location>
        <begin position="1"/>
        <end position="32"/>
    </location>
</feature>
<dbReference type="Pfam" id="PF03752">
    <property type="entry name" value="ALF"/>
    <property type="match status" value="1"/>
</dbReference>
<dbReference type="AlphaFoldDB" id="A0A3N1GJD8"/>
<feature type="chain" id="PRO_5018315653" description="VCBS repeat protein" evidence="1">
    <location>
        <begin position="33"/>
        <end position="714"/>
    </location>
</feature>
<dbReference type="InterPro" id="IPR028994">
    <property type="entry name" value="Integrin_alpha_N"/>
</dbReference>
<name>A0A3N1GJD8_9ACTN</name>
<accession>A0A3N1GJD8</accession>
<gene>
    <name evidence="2" type="ORF">EDD30_3161</name>
</gene>
<evidence type="ECO:0008006" key="4">
    <source>
        <dbReference type="Google" id="ProtNLM"/>
    </source>
</evidence>
<keyword evidence="1" id="KW-0732">Signal</keyword>
<dbReference type="Proteomes" id="UP000271683">
    <property type="component" value="Unassembled WGS sequence"/>
</dbReference>
<evidence type="ECO:0000256" key="1">
    <source>
        <dbReference type="SAM" id="SignalP"/>
    </source>
</evidence>
<dbReference type="Gene3D" id="2.40.128.340">
    <property type="match status" value="4"/>
</dbReference>